<dbReference type="EMBL" id="LIIK01000072">
    <property type="protein sequence ID" value="KQM08110.1"/>
    <property type="molecule type" value="Genomic_DNA"/>
</dbReference>
<dbReference type="STRING" id="1702214.AL399_09125"/>
<organism evidence="3 4">
    <name type="scientific">Candidatus [Bacteroides] periocalifornicus</name>
    <dbReference type="NCBI Taxonomy" id="1702214"/>
    <lineage>
        <taxon>Bacteria</taxon>
        <taxon>Pseudomonadati</taxon>
        <taxon>Bacteroidota</taxon>
    </lineage>
</organism>
<protein>
    <submittedName>
        <fullName evidence="3">Uncharacterized protein</fullName>
    </submittedName>
</protein>
<feature type="compositionally biased region" description="Basic and acidic residues" evidence="1">
    <location>
        <begin position="75"/>
        <end position="101"/>
    </location>
</feature>
<evidence type="ECO:0000256" key="2">
    <source>
        <dbReference type="SAM" id="SignalP"/>
    </source>
</evidence>
<evidence type="ECO:0000313" key="3">
    <source>
        <dbReference type="EMBL" id="KQM08110.1"/>
    </source>
</evidence>
<comment type="caution">
    <text evidence="3">The sequence shown here is derived from an EMBL/GenBank/DDBJ whole genome shotgun (WGS) entry which is preliminary data.</text>
</comment>
<feature type="signal peptide" evidence="2">
    <location>
        <begin position="1"/>
        <end position="18"/>
    </location>
</feature>
<feature type="region of interest" description="Disordered" evidence="1">
    <location>
        <begin position="155"/>
        <end position="180"/>
    </location>
</feature>
<reference evidence="3" key="1">
    <citation type="submission" date="2015-08" db="EMBL/GenBank/DDBJ databases">
        <title>Candidatus Bacteriodes Periocalifornicus.</title>
        <authorList>
            <person name="McLean J.S."/>
            <person name="Kelley S."/>
        </authorList>
    </citation>
    <scope>NUCLEOTIDE SEQUENCE [LARGE SCALE GENOMIC DNA]</scope>
    <source>
        <strain evidence="3">12B</strain>
    </source>
</reference>
<sequence length="180" mass="20879">MLAFGLCASLLVPAFAHAQGSTSLTPEERLALASSRVDDGKRRIEEARQMIVEGKNMRNNGAREARRHQKELNRVTSEHEKEINRLSRKLKSDERSARAEARQAITSQRNNFREESREVKANLRAAIREQKKGERLIVRGKRKLETAKQFLARAQDKERDLIKANHEREKRMAERERKRG</sequence>
<feature type="region of interest" description="Disordered" evidence="1">
    <location>
        <begin position="75"/>
        <end position="102"/>
    </location>
</feature>
<dbReference type="PATRIC" id="fig|1702214.3.peg.1447"/>
<keyword evidence="2" id="KW-0732">Signal</keyword>
<gene>
    <name evidence="3" type="ORF">AL399_09125</name>
</gene>
<keyword evidence="4" id="KW-1185">Reference proteome</keyword>
<proteinExistence type="predicted"/>
<dbReference type="Proteomes" id="UP000054172">
    <property type="component" value="Unassembled WGS sequence"/>
</dbReference>
<evidence type="ECO:0000256" key="1">
    <source>
        <dbReference type="SAM" id="MobiDB-lite"/>
    </source>
</evidence>
<name>A0A0Q4AWD4_9BACT</name>
<evidence type="ECO:0000313" key="4">
    <source>
        <dbReference type="Proteomes" id="UP000054172"/>
    </source>
</evidence>
<dbReference type="AlphaFoldDB" id="A0A0Q4AWD4"/>
<accession>A0A0Q4AWD4</accession>
<feature type="chain" id="PRO_5006212327" evidence="2">
    <location>
        <begin position="19"/>
        <end position="180"/>
    </location>
</feature>